<dbReference type="AlphaFoldDB" id="A0A5A7PT22"/>
<dbReference type="Proteomes" id="UP000325081">
    <property type="component" value="Unassembled WGS sequence"/>
</dbReference>
<keyword evidence="2" id="KW-1185">Reference proteome</keyword>
<evidence type="ECO:0000313" key="2">
    <source>
        <dbReference type="Proteomes" id="UP000325081"/>
    </source>
</evidence>
<comment type="caution">
    <text evidence="1">The sequence shown here is derived from an EMBL/GenBank/DDBJ whole genome shotgun (WGS) entry which is preliminary data.</text>
</comment>
<gene>
    <name evidence="1" type="ORF">STAS_12286</name>
</gene>
<reference evidence="2" key="1">
    <citation type="journal article" date="2019" name="Curr. Biol.">
        <title>Genome Sequence of Striga asiatica Provides Insight into the Evolution of Plant Parasitism.</title>
        <authorList>
            <person name="Yoshida S."/>
            <person name="Kim S."/>
            <person name="Wafula E.K."/>
            <person name="Tanskanen J."/>
            <person name="Kim Y.M."/>
            <person name="Honaas L."/>
            <person name="Yang Z."/>
            <person name="Spallek T."/>
            <person name="Conn C.E."/>
            <person name="Ichihashi Y."/>
            <person name="Cheong K."/>
            <person name="Cui S."/>
            <person name="Der J.P."/>
            <person name="Gundlach H."/>
            <person name="Jiao Y."/>
            <person name="Hori C."/>
            <person name="Ishida J.K."/>
            <person name="Kasahara H."/>
            <person name="Kiba T."/>
            <person name="Kim M.S."/>
            <person name="Koo N."/>
            <person name="Laohavisit A."/>
            <person name="Lee Y.H."/>
            <person name="Lumba S."/>
            <person name="McCourt P."/>
            <person name="Mortimer J.C."/>
            <person name="Mutuku J.M."/>
            <person name="Nomura T."/>
            <person name="Sasaki-Sekimoto Y."/>
            <person name="Seto Y."/>
            <person name="Wang Y."/>
            <person name="Wakatake T."/>
            <person name="Sakakibara H."/>
            <person name="Demura T."/>
            <person name="Yamaguchi S."/>
            <person name="Yoneyama K."/>
            <person name="Manabe R.I."/>
            <person name="Nelson D.C."/>
            <person name="Schulman A.H."/>
            <person name="Timko M.P."/>
            <person name="dePamphilis C.W."/>
            <person name="Choi D."/>
            <person name="Shirasu K."/>
        </authorList>
    </citation>
    <scope>NUCLEOTIDE SEQUENCE [LARGE SCALE GENOMIC DNA]</scope>
    <source>
        <strain evidence="2">cv. UVA1</strain>
    </source>
</reference>
<organism evidence="1 2">
    <name type="scientific">Striga asiatica</name>
    <name type="common">Asiatic witchweed</name>
    <name type="synonym">Buchnera asiatica</name>
    <dbReference type="NCBI Taxonomy" id="4170"/>
    <lineage>
        <taxon>Eukaryota</taxon>
        <taxon>Viridiplantae</taxon>
        <taxon>Streptophyta</taxon>
        <taxon>Embryophyta</taxon>
        <taxon>Tracheophyta</taxon>
        <taxon>Spermatophyta</taxon>
        <taxon>Magnoliopsida</taxon>
        <taxon>eudicotyledons</taxon>
        <taxon>Gunneridae</taxon>
        <taxon>Pentapetalae</taxon>
        <taxon>asterids</taxon>
        <taxon>lamiids</taxon>
        <taxon>Lamiales</taxon>
        <taxon>Orobanchaceae</taxon>
        <taxon>Buchnereae</taxon>
        <taxon>Striga</taxon>
    </lineage>
</organism>
<accession>A0A5A7PT22</accession>
<dbReference type="EMBL" id="BKCP01005072">
    <property type="protein sequence ID" value="GER35969.1"/>
    <property type="molecule type" value="Genomic_DNA"/>
</dbReference>
<evidence type="ECO:0000313" key="1">
    <source>
        <dbReference type="EMBL" id="GER35969.1"/>
    </source>
</evidence>
<protein>
    <submittedName>
        <fullName evidence="1">Alanine racemase</fullName>
    </submittedName>
</protein>
<name>A0A5A7PT22_STRAF</name>
<sequence length="124" mass="13323">MKENAGQAGIPVSNVEKLDIMLVFVWRAVSRCNRTSSVYRASRDQQGSMVERRVIDARTDGDGGDRRMATAATDGWRLATAGGGVRAATSGGWRNLAMAGLRWVRSETTGGGCGLECRRVCVCV</sequence>
<proteinExistence type="predicted"/>